<keyword evidence="5" id="KW-1185">Reference proteome</keyword>
<dbReference type="InterPro" id="IPR019734">
    <property type="entry name" value="TPR_rpt"/>
</dbReference>
<keyword evidence="2" id="KW-0378">Hydrolase</keyword>
<dbReference type="Proteomes" id="UP000245429">
    <property type="component" value="Chromosome"/>
</dbReference>
<dbReference type="InterPro" id="IPR000801">
    <property type="entry name" value="Esterase-like"/>
</dbReference>
<sequence length="425" mass="49927">MNTHIRYTLILICFILGKLNVNAQIHENQQFLKKIGIIDSLYSHTLKEFREIYIELPENYDPKNNKKYPVAYILDGEKLLPTVSVVQSFYSGGYTPEMVLIGISNSKNRTRDLTPTKIDTKYGMPFTEKNGEADKFYKFIEDELVPFVEKKYSVTNYRTLIGHSYGGLFTIYTLINHPQLFANYLAIDPSLDWDNQKLLNHAKDIFPNNSLKGKSLYMTLNGQLHMMNSKVTIDNVMQDTTDFTLFSRSNIEFSNLVNQNNKNELAYEWKFYPGDIHGTISFPSIMDGLISLFKWYQMEDTDKINSFDTPKEELFKIIKNRENRLKYHFGYSEPPYPEELLNMSGYMNMDMGQPEKAKMYFELAIKYYPESANTYDSMSEFYERMNDFDNALTFTIKAYEKKPNDYYKQRILTLKKKQQEQTTTK</sequence>
<dbReference type="Pfam" id="PF13181">
    <property type="entry name" value="TPR_8"/>
    <property type="match status" value="1"/>
</dbReference>
<evidence type="ECO:0000256" key="1">
    <source>
        <dbReference type="ARBA" id="ARBA00005622"/>
    </source>
</evidence>
<evidence type="ECO:0000313" key="4">
    <source>
        <dbReference type="EMBL" id="AWM12883.1"/>
    </source>
</evidence>
<evidence type="ECO:0000256" key="3">
    <source>
        <dbReference type="PROSITE-ProRule" id="PRU00339"/>
    </source>
</evidence>
<dbReference type="EMBL" id="CP029463">
    <property type="protein sequence ID" value="AWM12883.1"/>
    <property type="molecule type" value="Genomic_DNA"/>
</dbReference>
<keyword evidence="3" id="KW-0802">TPR repeat</keyword>
<dbReference type="KEGG" id="fse:DI487_02705"/>
<dbReference type="GO" id="GO:0016788">
    <property type="term" value="F:hydrolase activity, acting on ester bonds"/>
    <property type="evidence" value="ECO:0007669"/>
    <property type="project" value="TreeGrafter"/>
</dbReference>
<dbReference type="AlphaFoldDB" id="A0A2U8QRU5"/>
<reference evidence="4 5" key="1">
    <citation type="submission" date="2018-05" db="EMBL/GenBank/DDBJ databases">
        <title>Flavobacterium sp. MEBiC07310.</title>
        <authorList>
            <person name="Baek K."/>
        </authorList>
    </citation>
    <scope>NUCLEOTIDE SEQUENCE [LARGE SCALE GENOMIC DNA]</scope>
    <source>
        <strain evidence="4 5">MEBiC07310</strain>
    </source>
</reference>
<dbReference type="SMART" id="SM00028">
    <property type="entry name" value="TPR"/>
    <property type="match status" value="2"/>
</dbReference>
<evidence type="ECO:0000313" key="5">
    <source>
        <dbReference type="Proteomes" id="UP000245429"/>
    </source>
</evidence>
<dbReference type="InterPro" id="IPR052558">
    <property type="entry name" value="Siderophore_Hydrolase_D"/>
</dbReference>
<evidence type="ECO:0000256" key="2">
    <source>
        <dbReference type="ARBA" id="ARBA00022801"/>
    </source>
</evidence>
<protein>
    <submittedName>
        <fullName evidence="4">Esterase</fullName>
    </submittedName>
</protein>
<proteinExistence type="inferred from homology"/>
<dbReference type="InterPro" id="IPR029058">
    <property type="entry name" value="AB_hydrolase_fold"/>
</dbReference>
<gene>
    <name evidence="4" type="ORF">DI487_02705</name>
</gene>
<accession>A0A2U8QRU5</accession>
<dbReference type="SUPFAM" id="SSF48452">
    <property type="entry name" value="TPR-like"/>
    <property type="match status" value="1"/>
</dbReference>
<dbReference type="PANTHER" id="PTHR40841:SF2">
    <property type="entry name" value="SIDEROPHORE-DEGRADING ESTERASE (EUROFUNG)"/>
    <property type="match status" value="1"/>
</dbReference>
<dbReference type="RefSeq" id="WP_109568291.1">
    <property type="nucleotide sequence ID" value="NZ_CP029463.1"/>
</dbReference>
<comment type="similarity">
    <text evidence="1">Belongs to the esterase D family.</text>
</comment>
<feature type="repeat" description="TPR" evidence="3">
    <location>
        <begin position="372"/>
        <end position="405"/>
    </location>
</feature>
<dbReference type="OrthoDB" id="9784036at2"/>
<dbReference type="SUPFAM" id="SSF53474">
    <property type="entry name" value="alpha/beta-Hydrolases"/>
    <property type="match status" value="1"/>
</dbReference>
<dbReference type="PROSITE" id="PS50005">
    <property type="entry name" value="TPR"/>
    <property type="match status" value="1"/>
</dbReference>
<organism evidence="4 5">
    <name type="scientific">Flavobacterium sediminis</name>
    <dbReference type="NCBI Taxonomy" id="2201181"/>
    <lineage>
        <taxon>Bacteria</taxon>
        <taxon>Pseudomonadati</taxon>
        <taxon>Bacteroidota</taxon>
        <taxon>Flavobacteriia</taxon>
        <taxon>Flavobacteriales</taxon>
        <taxon>Flavobacteriaceae</taxon>
        <taxon>Flavobacterium</taxon>
    </lineage>
</organism>
<name>A0A2U8QRU5_9FLAO</name>
<dbReference type="Pfam" id="PF00756">
    <property type="entry name" value="Esterase"/>
    <property type="match status" value="1"/>
</dbReference>
<dbReference type="InterPro" id="IPR011990">
    <property type="entry name" value="TPR-like_helical_dom_sf"/>
</dbReference>
<dbReference type="Gene3D" id="3.40.50.1820">
    <property type="entry name" value="alpha/beta hydrolase"/>
    <property type="match status" value="1"/>
</dbReference>
<dbReference type="PANTHER" id="PTHR40841">
    <property type="entry name" value="SIDEROPHORE TRIACETYLFUSARININE C ESTERASE"/>
    <property type="match status" value="1"/>
</dbReference>